<protein>
    <submittedName>
        <fullName evidence="1">Uncharacterized protein</fullName>
    </submittedName>
</protein>
<gene>
    <name evidence="1" type="ORF">PEVE_00031160</name>
</gene>
<evidence type="ECO:0000313" key="2">
    <source>
        <dbReference type="Proteomes" id="UP001159427"/>
    </source>
</evidence>
<evidence type="ECO:0000313" key="1">
    <source>
        <dbReference type="EMBL" id="CAH3195816.1"/>
    </source>
</evidence>
<comment type="caution">
    <text evidence="1">The sequence shown here is derived from an EMBL/GenBank/DDBJ whole genome shotgun (WGS) entry which is preliminary data.</text>
</comment>
<proteinExistence type="predicted"/>
<sequence>MDFVGQQIQKPSNLTLVDANGADLETFNITQGQGFYKDTFFVTFVPSVENFRLKVTGIDKNGARFQRIKPTLYSLGDVKLSQKVNNKNSPNTIFAGKSLELEINVKKFWGQTNPVLHCIR</sequence>
<reference evidence="1 2" key="1">
    <citation type="submission" date="2022-05" db="EMBL/GenBank/DDBJ databases">
        <authorList>
            <consortium name="Genoscope - CEA"/>
            <person name="William W."/>
        </authorList>
    </citation>
    <scope>NUCLEOTIDE SEQUENCE [LARGE SCALE GENOMIC DNA]</scope>
</reference>
<dbReference type="EMBL" id="CALNXI010004437">
    <property type="protein sequence ID" value="CAH3195816.1"/>
    <property type="molecule type" value="Genomic_DNA"/>
</dbReference>
<dbReference type="Proteomes" id="UP001159427">
    <property type="component" value="Unassembled WGS sequence"/>
</dbReference>
<name>A0ABN8SYD0_9CNID</name>
<accession>A0ABN8SYD0</accession>
<organism evidence="1 2">
    <name type="scientific">Porites evermanni</name>
    <dbReference type="NCBI Taxonomy" id="104178"/>
    <lineage>
        <taxon>Eukaryota</taxon>
        <taxon>Metazoa</taxon>
        <taxon>Cnidaria</taxon>
        <taxon>Anthozoa</taxon>
        <taxon>Hexacorallia</taxon>
        <taxon>Scleractinia</taxon>
        <taxon>Fungiina</taxon>
        <taxon>Poritidae</taxon>
        <taxon>Porites</taxon>
    </lineage>
</organism>
<keyword evidence="2" id="KW-1185">Reference proteome</keyword>